<dbReference type="InterPro" id="IPR001173">
    <property type="entry name" value="Glyco_trans_2-like"/>
</dbReference>
<dbReference type="Gene3D" id="3.90.550.10">
    <property type="entry name" value="Spore Coat Polysaccharide Biosynthesis Protein SpsA, Chain A"/>
    <property type="match status" value="1"/>
</dbReference>
<organism evidence="3 4">
    <name type="scientific">Knoellia locipacati</name>
    <dbReference type="NCBI Taxonomy" id="882824"/>
    <lineage>
        <taxon>Bacteria</taxon>
        <taxon>Bacillati</taxon>
        <taxon>Actinomycetota</taxon>
        <taxon>Actinomycetes</taxon>
        <taxon>Micrococcales</taxon>
        <taxon>Intrasporangiaceae</taxon>
        <taxon>Knoellia</taxon>
    </lineage>
</organism>
<dbReference type="PANTHER" id="PTHR22916:SF56">
    <property type="entry name" value="GLYCOSYL TRANSFERASE"/>
    <property type="match status" value="1"/>
</dbReference>
<accession>A0A512T3L9</accession>
<dbReference type="InterPro" id="IPR029044">
    <property type="entry name" value="Nucleotide-diphossugar_trans"/>
</dbReference>
<protein>
    <recommendedName>
        <fullName evidence="2">Glycosyltransferase 2-like domain-containing protein</fullName>
    </recommendedName>
</protein>
<evidence type="ECO:0000313" key="3">
    <source>
        <dbReference type="EMBL" id="GEQ14825.1"/>
    </source>
</evidence>
<evidence type="ECO:0000259" key="2">
    <source>
        <dbReference type="Pfam" id="PF00535"/>
    </source>
</evidence>
<dbReference type="RefSeq" id="WP_147066316.1">
    <property type="nucleotide sequence ID" value="NZ_BAABDN010000003.1"/>
</dbReference>
<dbReference type="PANTHER" id="PTHR22916">
    <property type="entry name" value="GLYCOSYLTRANSFERASE"/>
    <property type="match status" value="1"/>
</dbReference>
<feature type="compositionally biased region" description="Low complexity" evidence="1">
    <location>
        <begin position="298"/>
        <end position="311"/>
    </location>
</feature>
<reference evidence="3 4" key="1">
    <citation type="submission" date="2019-07" db="EMBL/GenBank/DDBJ databases">
        <title>Whole genome shotgun sequence of Knoellia locipacati NBRC 109775.</title>
        <authorList>
            <person name="Hosoyama A."/>
            <person name="Uohara A."/>
            <person name="Ohji S."/>
            <person name="Ichikawa N."/>
        </authorList>
    </citation>
    <scope>NUCLEOTIDE SEQUENCE [LARGE SCALE GENOMIC DNA]</scope>
    <source>
        <strain evidence="3 4">NBRC 109775</strain>
    </source>
</reference>
<dbReference type="Proteomes" id="UP000321793">
    <property type="component" value="Unassembled WGS sequence"/>
</dbReference>
<dbReference type="CDD" id="cd00761">
    <property type="entry name" value="Glyco_tranf_GTA_type"/>
    <property type="match status" value="1"/>
</dbReference>
<evidence type="ECO:0000313" key="4">
    <source>
        <dbReference type="Proteomes" id="UP000321793"/>
    </source>
</evidence>
<name>A0A512T3L9_9MICO</name>
<dbReference type="EMBL" id="BKBA01000011">
    <property type="protein sequence ID" value="GEQ14825.1"/>
    <property type="molecule type" value="Genomic_DNA"/>
</dbReference>
<comment type="caution">
    <text evidence="3">The sequence shown here is derived from an EMBL/GenBank/DDBJ whole genome shotgun (WGS) entry which is preliminary data.</text>
</comment>
<evidence type="ECO:0000256" key="1">
    <source>
        <dbReference type="SAM" id="MobiDB-lite"/>
    </source>
</evidence>
<dbReference type="OrthoDB" id="3171021at2"/>
<dbReference type="AlphaFoldDB" id="A0A512T3L9"/>
<dbReference type="SUPFAM" id="SSF53448">
    <property type="entry name" value="Nucleotide-diphospho-sugar transferases"/>
    <property type="match status" value="1"/>
</dbReference>
<proteinExistence type="predicted"/>
<gene>
    <name evidence="3" type="ORF">KLO01_28720</name>
</gene>
<feature type="domain" description="Glycosyltransferase 2-like" evidence="2">
    <location>
        <begin position="12"/>
        <end position="123"/>
    </location>
</feature>
<dbReference type="Pfam" id="PF00535">
    <property type="entry name" value="Glycos_transf_2"/>
    <property type="match status" value="1"/>
</dbReference>
<feature type="region of interest" description="Disordered" evidence="1">
    <location>
        <begin position="290"/>
        <end position="311"/>
    </location>
</feature>
<keyword evidence="4" id="KW-1185">Reference proteome</keyword>
<sequence length="311" mass="34199">MEQEQPGAPRVSLGMPVYNAQRYLRAALDSVLAQDLTDFELIVSDNGSTDDTWQICTEYAARDPRIRLYRNETNIGVAGNFNRVVELARGELFRWVAYDDLLHPTLLSACVRELDRSGSGTVLAYPRTVLIDDEGEVVRHYVDGLDLRQPSASARVAAAALRWDLLNPLYGVIRLDQLRRTGLERAHVSGDVPLFMELAALGEVHEVPEELFFRRFHVGSSTGQSAAWYTPHKPGAERFAATRLGARTARALAGSDHPGTTRLAVSATYAGAWGYREGRAALARTKRRLKGLAREGRSAAGRSGPRARSAG</sequence>